<reference evidence="2 3" key="1">
    <citation type="submission" date="2018-02" db="EMBL/GenBank/DDBJ databases">
        <title>Comparative genomes isolates from brazilian mangrove.</title>
        <authorList>
            <person name="Araujo J.E."/>
            <person name="Taketani R.G."/>
            <person name="Silva M.C.P."/>
            <person name="Loureco M.V."/>
            <person name="Andreote F.D."/>
        </authorList>
    </citation>
    <scope>NUCLEOTIDE SEQUENCE [LARGE SCALE GENOMIC DNA]</scope>
    <source>
        <strain evidence="2 3">Nap-Phe MGV</strain>
    </source>
</reference>
<dbReference type="AlphaFoldDB" id="A0A2S8GEP7"/>
<organism evidence="2 3">
    <name type="scientific">Blastopirellula marina</name>
    <dbReference type="NCBI Taxonomy" id="124"/>
    <lineage>
        <taxon>Bacteria</taxon>
        <taxon>Pseudomonadati</taxon>
        <taxon>Planctomycetota</taxon>
        <taxon>Planctomycetia</taxon>
        <taxon>Pirellulales</taxon>
        <taxon>Pirellulaceae</taxon>
        <taxon>Blastopirellula</taxon>
    </lineage>
</organism>
<proteinExistence type="predicted"/>
<dbReference type="Proteomes" id="UP000237819">
    <property type="component" value="Unassembled WGS sequence"/>
</dbReference>
<name>A0A2S8GEP7_9BACT</name>
<feature type="domain" description="Immunity MXAN-0049 protein" evidence="1">
    <location>
        <begin position="121"/>
        <end position="194"/>
    </location>
</feature>
<accession>A0A2S8GEP7</accession>
<dbReference type="InterPro" id="IPR012433">
    <property type="entry name" value="Imm11"/>
</dbReference>
<gene>
    <name evidence="2" type="ORF">C5Y93_24700</name>
</gene>
<protein>
    <recommendedName>
        <fullName evidence="1">Immunity MXAN-0049 protein domain-containing protein</fullName>
    </recommendedName>
</protein>
<evidence type="ECO:0000313" key="3">
    <source>
        <dbReference type="Proteomes" id="UP000237819"/>
    </source>
</evidence>
<sequence length="195" mass="22167">MTQKVFWIRESLEDDRPSGVTYHDPNGEFKSTEGFKRFQANSQVSAGTVGFPKDRWFSPVLSVSEPGTSPIGEWDYFMCSGTFGAFSERAVQVLMPFWKKSFELLPATLEGLAYSCLRCSERTDCLDETQSEITYFDGTTDVMEINSYVFKKELLANPMIFSIPQLTFELFATESIPRLAFEAGLRGFDFEQVDK</sequence>
<dbReference type="Pfam" id="PF07791">
    <property type="entry name" value="Imm11"/>
    <property type="match status" value="1"/>
</dbReference>
<evidence type="ECO:0000313" key="2">
    <source>
        <dbReference type="EMBL" id="PQO42927.1"/>
    </source>
</evidence>
<comment type="caution">
    <text evidence="2">The sequence shown here is derived from an EMBL/GenBank/DDBJ whole genome shotgun (WGS) entry which is preliminary data.</text>
</comment>
<dbReference type="EMBL" id="PUHZ01000024">
    <property type="protein sequence ID" value="PQO42927.1"/>
    <property type="molecule type" value="Genomic_DNA"/>
</dbReference>
<evidence type="ECO:0000259" key="1">
    <source>
        <dbReference type="Pfam" id="PF07791"/>
    </source>
</evidence>
<dbReference type="RefSeq" id="WP_105338139.1">
    <property type="nucleotide sequence ID" value="NZ_PUHZ01000024.1"/>
</dbReference>